<evidence type="ECO:0000256" key="1">
    <source>
        <dbReference type="SAM" id="MobiDB-lite"/>
    </source>
</evidence>
<organism evidence="4 5">
    <name type="scientific">Symbiodinium natans</name>
    <dbReference type="NCBI Taxonomy" id="878477"/>
    <lineage>
        <taxon>Eukaryota</taxon>
        <taxon>Sar</taxon>
        <taxon>Alveolata</taxon>
        <taxon>Dinophyceae</taxon>
        <taxon>Suessiales</taxon>
        <taxon>Symbiodiniaceae</taxon>
        <taxon>Symbiodinium</taxon>
    </lineage>
</organism>
<comment type="caution">
    <text evidence="4">The sequence shown here is derived from an EMBL/GenBank/DDBJ whole genome shotgun (WGS) entry which is preliminary data.</text>
</comment>
<reference evidence="4" key="1">
    <citation type="submission" date="2021-02" db="EMBL/GenBank/DDBJ databases">
        <authorList>
            <person name="Dougan E. K."/>
            <person name="Rhodes N."/>
            <person name="Thang M."/>
            <person name="Chan C."/>
        </authorList>
    </citation>
    <scope>NUCLEOTIDE SEQUENCE</scope>
</reference>
<dbReference type="Proteomes" id="UP000604046">
    <property type="component" value="Unassembled WGS sequence"/>
</dbReference>
<evidence type="ECO:0000256" key="2">
    <source>
        <dbReference type="SAM" id="Phobius"/>
    </source>
</evidence>
<accession>A0A812TCF2</accession>
<keyword evidence="2" id="KW-0472">Membrane</keyword>
<keyword evidence="2" id="KW-0812">Transmembrane</keyword>
<feature type="chain" id="PRO_5032928087" evidence="3">
    <location>
        <begin position="28"/>
        <end position="555"/>
    </location>
</feature>
<feature type="compositionally biased region" description="Acidic residues" evidence="1">
    <location>
        <begin position="539"/>
        <end position="548"/>
    </location>
</feature>
<sequence>MDDVMSCQLALTLVLLTAHFTSSAADARSMLCWFWANFFQSTGPKSSNKEDPLNSRIEEAMQALAEENFALASRLLQHGFPLSVILFMFMGAPGEAFLCFGLYLFYLLTAKGYIRMTAARVKKFLIVNYLLFLPFFPTRARFASAGQLALKDQLGMSYRCVLVVMCADSALHTQAQFALSLAEVAFYMSAQGLDEFAVPCVVSQAFMAAMASTLSVVMEYFLRQRLAAQFRSADAESITCGFRRMLRGICDGDVLLNGSLVVQDSTCLNRLSAHDTKGTCFPDLLECSQEVQSFRDFMGRSVEASTETPTCLRVSLPSASGARVGVDVFHVALPYLHGSDEVYHLLALREDADVNAQSLPDATPQSLPAQLLANAAAPSVSQTSRASSMLGEAAGMALLGSLPQLSEIVLAIDPSLPGQNIKQLHLKYHRSGDQDGMPCMRRLIRPTDWESVRVAVARCAGAAKHKPENPEVLPSIWLRRLDTPFRYMQAQQAKIWHTGRGRKTLVWLALSRLSQSERNAPSSAASELARIGEQVSSAAEDEPSESPDDDSKPTV</sequence>
<gene>
    <name evidence="4" type="primary">ISA3</name>
    <name evidence="4" type="ORF">SNAT2548_LOCUS29136</name>
</gene>
<dbReference type="EMBL" id="CAJNDS010002546">
    <property type="protein sequence ID" value="CAE7520617.1"/>
    <property type="molecule type" value="Genomic_DNA"/>
</dbReference>
<evidence type="ECO:0000256" key="3">
    <source>
        <dbReference type="SAM" id="SignalP"/>
    </source>
</evidence>
<evidence type="ECO:0000313" key="5">
    <source>
        <dbReference type="Proteomes" id="UP000604046"/>
    </source>
</evidence>
<feature type="transmembrane region" description="Helical" evidence="2">
    <location>
        <begin position="84"/>
        <end position="109"/>
    </location>
</feature>
<keyword evidence="3" id="KW-0732">Signal</keyword>
<name>A0A812TCF2_9DINO</name>
<feature type="region of interest" description="Disordered" evidence="1">
    <location>
        <begin position="516"/>
        <end position="555"/>
    </location>
</feature>
<feature type="compositionally biased region" description="Polar residues" evidence="1">
    <location>
        <begin position="516"/>
        <end position="525"/>
    </location>
</feature>
<evidence type="ECO:0000313" key="4">
    <source>
        <dbReference type="EMBL" id="CAE7520617.1"/>
    </source>
</evidence>
<keyword evidence="2" id="KW-1133">Transmembrane helix</keyword>
<keyword evidence="5" id="KW-1185">Reference proteome</keyword>
<feature type="signal peptide" evidence="3">
    <location>
        <begin position="1"/>
        <end position="27"/>
    </location>
</feature>
<dbReference type="AlphaFoldDB" id="A0A812TCF2"/>
<protein>
    <submittedName>
        <fullName evidence="4">ISA3 protein</fullName>
    </submittedName>
</protein>
<feature type="transmembrane region" description="Helical" evidence="2">
    <location>
        <begin position="121"/>
        <end position="138"/>
    </location>
</feature>
<proteinExistence type="predicted"/>